<keyword evidence="4" id="KW-1185">Reference proteome</keyword>
<dbReference type="PANTHER" id="PTHR37783">
    <property type="entry name" value="MEMBRANE PROTEIN, PUTATIVE (AFU_ORTHOLOGUE AFUA_1G04315)-RELATED"/>
    <property type="match status" value="1"/>
</dbReference>
<reference evidence="3" key="1">
    <citation type="journal article" date="2020" name="Stud. Mycol.">
        <title>101 Dothideomycetes genomes: a test case for predicting lifestyles and emergence of pathogens.</title>
        <authorList>
            <person name="Haridas S."/>
            <person name="Albert R."/>
            <person name="Binder M."/>
            <person name="Bloem J."/>
            <person name="Labutti K."/>
            <person name="Salamov A."/>
            <person name="Andreopoulos B."/>
            <person name="Baker S."/>
            <person name="Barry K."/>
            <person name="Bills G."/>
            <person name="Bluhm B."/>
            <person name="Cannon C."/>
            <person name="Castanera R."/>
            <person name="Culley D."/>
            <person name="Daum C."/>
            <person name="Ezra D."/>
            <person name="Gonzalez J."/>
            <person name="Henrissat B."/>
            <person name="Kuo A."/>
            <person name="Liang C."/>
            <person name="Lipzen A."/>
            <person name="Lutzoni F."/>
            <person name="Magnuson J."/>
            <person name="Mondo S."/>
            <person name="Nolan M."/>
            <person name="Ohm R."/>
            <person name="Pangilinan J."/>
            <person name="Park H.-J."/>
            <person name="Ramirez L."/>
            <person name="Alfaro M."/>
            <person name="Sun H."/>
            <person name="Tritt A."/>
            <person name="Yoshinaga Y."/>
            <person name="Zwiers L.-H."/>
            <person name="Turgeon B."/>
            <person name="Goodwin S."/>
            <person name="Spatafora J."/>
            <person name="Crous P."/>
            <person name="Grigoriev I."/>
        </authorList>
    </citation>
    <scope>NUCLEOTIDE SEQUENCE</scope>
    <source>
        <strain evidence="3">CBS 269.34</strain>
    </source>
</reference>
<proteinExistence type="predicted"/>
<dbReference type="Pfam" id="PF10615">
    <property type="entry name" value="DUF2470"/>
    <property type="match status" value="1"/>
</dbReference>
<dbReference type="InterPro" id="IPR019595">
    <property type="entry name" value="DUF2470"/>
</dbReference>
<dbReference type="PANTHER" id="PTHR37783:SF1">
    <property type="entry name" value="MEMBRANE PROTEIN, PUTATIVE (AFU_ORTHOLOGUE AFUA_1G04315)-RELATED"/>
    <property type="match status" value="1"/>
</dbReference>
<keyword evidence="1" id="KW-0472">Membrane</keyword>
<dbReference type="OrthoDB" id="5553410at2759"/>
<protein>
    <recommendedName>
        <fullName evidence="2">DUF2470 domain-containing protein</fullName>
    </recommendedName>
</protein>
<evidence type="ECO:0000313" key="4">
    <source>
        <dbReference type="Proteomes" id="UP000799750"/>
    </source>
</evidence>
<dbReference type="Proteomes" id="UP000799750">
    <property type="component" value="Unassembled WGS sequence"/>
</dbReference>
<dbReference type="AlphaFoldDB" id="A0A6A6QI67"/>
<gene>
    <name evidence="3" type="ORF">BU16DRAFT_530154</name>
</gene>
<evidence type="ECO:0000256" key="1">
    <source>
        <dbReference type="SAM" id="Phobius"/>
    </source>
</evidence>
<keyword evidence="1" id="KW-0812">Transmembrane</keyword>
<dbReference type="EMBL" id="MU004195">
    <property type="protein sequence ID" value="KAF2491706.1"/>
    <property type="molecule type" value="Genomic_DNA"/>
</dbReference>
<organism evidence="3 4">
    <name type="scientific">Lophium mytilinum</name>
    <dbReference type="NCBI Taxonomy" id="390894"/>
    <lineage>
        <taxon>Eukaryota</taxon>
        <taxon>Fungi</taxon>
        <taxon>Dikarya</taxon>
        <taxon>Ascomycota</taxon>
        <taxon>Pezizomycotina</taxon>
        <taxon>Dothideomycetes</taxon>
        <taxon>Pleosporomycetidae</taxon>
        <taxon>Mytilinidiales</taxon>
        <taxon>Mytilinidiaceae</taxon>
        <taxon>Lophium</taxon>
    </lineage>
</organism>
<dbReference type="Gene3D" id="3.20.180.10">
    <property type="entry name" value="PNP-oxidase-like"/>
    <property type="match status" value="1"/>
</dbReference>
<accession>A0A6A6QI67</accession>
<evidence type="ECO:0000313" key="3">
    <source>
        <dbReference type="EMBL" id="KAF2491706.1"/>
    </source>
</evidence>
<feature type="transmembrane region" description="Helical" evidence="1">
    <location>
        <begin position="112"/>
        <end position="130"/>
    </location>
</feature>
<feature type="transmembrane region" description="Helical" evidence="1">
    <location>
        <begin position="150"/>
        <end position="172"/>
    </location>
</feature>
<name>A0A6A6QI67_9PEZI</name>
<keyword evidence="1" id="KW-1133">Transmembrane helix</keyword>
<dbReference type="InterPro" id="IPR037119">
    <property type="entry name" value="Haem_oxidase_HugZ-like_sf"/>
</dbReference>
<sequence>MVSPDLPRLNSDHKASISTILAHLFSAFDAHSILVTALTPTSITVNYANGTPETYLLHSTREIPFSPPLPSLADAGARLDQMAAESRLRPKSGKSSITITEYRLPRGKTLKVALWGALKVLVWPTVRILFMGGNLYTDLLGLVRKEWMYGIPAFFVIQTMCVHVGSTALVLVPKLHKYNVPFGSAVWWKWCLGNVLGGMTSSWTFDEVVKEEETRRVAEAKKAV</sequence>
<evidence type="ECO:0000259" key="2">
    <source>
        <dbReference type="Pfam" id="PF10615"/>
    </source>
</evidence>
<feature type="domain" description="DUF2470" evidence="2">
    <location>
        <begin position="9"/>
        <end position="82"/>
    </location>
</feature>